<name>A0AAW9QUK8_9CHRO</name>
<dbReference type="EMBL" id="JBAFSM010000035">
    <property type="protein sequence ID" value="MEG3438784.1"/>
    <property type="molecule type" value="Genomic_DNA"/>
</dbReference>
<keyword evidence="5" id="KW-1185">Reference proteome</keyword>
<gene>
    <name evidence="4" type="ORF">V0288_16780</name>
</gene>
<comment type="caution">
    <text evidence="4">The sequence shown here is derived from an EMBL/GenBank/DDBJ whole genome shotgun (WGS) entry which is preliminary data.</text>
</comment>
<dbReference type="RefSeq" id="WP_332866268.1">
    <property type="nucleotide sequence ID" value="NZ_JBAFSM010000035.1"/>
</dbReference>
<dbReference type="InterPro" id="IPR036291">
    <property type="entry name" value="NAD(P)-bd_dom_sf"/>
</dbReference>
<dbReference type="PIRSF" id="PIRSF000126">
    <property type="entry name" value="11-beta-HSD1"/>
    <property type="match status" value="1"/>
</dbReference>
<dbReference type="PRINTS" id="PR00081">
    <property type="entry name" value="GDHRDH"/>
</dbReference>
<dbReference type="GO" id="GO:0016491">
    <property type="term" value="F:oxidoreductase activity"/>
    <property type="evidence" value="ECO:0007669"/>
    <property type="project" value="UniProtKB-KW"/>
</dbReference>
<dbReference type="EC" id="1.-.-.-" evidence="4"/>
<dbReference type="PRINTS" id="PR00080">
    <property type="entry name" value="SDRFAMILY"/>
</dbReference>
<dbReference type="InterPro" id="IPR002347">
    <property type="entry name" value="SDR_fam"/>
</dbReference>
<evidence type="ECO:0000256" key="3">
    <source>
        <dbReference type="RuleBase" id="RU000363"/>
    </source>
</evidence>
<dbReference type="AlphaFoldDB" id="A0AAW9QUK8"/>
<comment type="similarity">
    <text evidence="1 3">Belongs to the short-chain dehydrogenases/reductases (SDR) family.</text>
</comment>
<accession>A0AAW9QUK8</accession>
<keyword evidence="2 4" id="KW-0560">Oxidoreductase</keyword>
<dbReference type="SUPFAM" id="SSF51735">
    <property type="entry name" value="NAD(P)-binding Rossmann-fold domains"/>
    <property type="match status" value="1"/>
</dbReference>
<evidence type="ECO:0000256" key="2">
    <source>
        <dbReference type="ARBA" id="ARBA00023002"/>
    </source>
</evidence>
<evidence type="ECO:0000313" key="5">
    <source>
        <dbReference type="Proteomes" id="UP001328733"/>
    </source>
</evidence>
<protein>
    <submittedName>
        <fullName evidence="4">SDR family oxidoreductase</fullName>
        <ecNumber evidence="4">1.-.-.-</ecNumber>
    </submittedName>
</protein>
<sequence length="258" mass="28228">MTTALITGASSGIGEKFARALAGRSMNLVLVARGTEKLERLATELETGYNIATEIVVQDLTVPHAGRLVFDTVASKGITVDLLVNNAGFGDYGLFSDRDVNRQLEMIQLNIAVLVELTHLFIRPMLERRSGGIINVASIAAFQPLPYLSVYAATKAFVLSFSEAIWAENKDKGVKILALCPGPTESEFFRIARFPAAMNEKNGRLFPAEKVVEKALIALENHRSNVVTGGFTNQAIVNLSRFFPREALVSLIEKQFKV</sequence>
<reference evidence="4 5" key="1">
    <citation type="submission" date="2024-01" db="EMBL/GenBank/DDBJ databases">
        <title>Genomic insights into the taxonomy and metabolism of the cyanobacterium Pannus brasiliensis CCIBt3594.</title>
        <authorList>
            <person name="Machado M."/>
            <person name="Botero N.B."/>
            <person name="Andreote A.P.D."/>
            <person name="Feitosa A.M.T."/>
            <person name="Popin R."/>
            <person name="Sivonen K."/>
            <person name="Fiore M.F."/>
        </authorList>
    </citation>
    <scope>NUCLEOTIDE SEQUENCE [LARGE SCALE GENOMIC DNA]</scope>
    <source>
        <strain evidence="4 5">CCIBt3594</strain>
    </source>
</reference>
<dbReference type="PANTHER" id="PTHR43086:SF3">
    <property type="entry name" value="NADP-DEPENDENT 3-HYDROXY ACID DEHYDROGENASE YDFG"/>
    <property type="match status" value="1"/>
</dbReference>
<dbReference type="Pfam" id="PF00106">
    <property type="entry name" value="adh_short"/>
    <property type="match status" value="1"/>
</dbReference>
<organism evidence="4 5">
    <name type="scientific">Pannus brasiliensis CCIBt3594</name>
    <dbReference type="NCBI Taxonomy" id="1427578"/>
    <lineage>
        <taxon>Bacteria</taxon>
        <taxon>Bacillati</taxon>
        <taxon>Cyanobacteriota</taxon>
        <taxon>Cyanophyceae</taxon>
        <taxon>Oscillatoriophycideae</taxon>
        <taxon>Chroococcales</taxon>
        <taxon>Microcystaceae</taxon>
        <taxon>Pannus</taxon>
    </lineage>
</organism>
<evidence type="ECO:0000313" key="4">
    <source>
        <dbReference type="EMBL" id="MEG3438784.1"/>
    </source>
</evidence>
<evidence type="ECO:0000256" key="1">
    <source>
        <dbReference type="ARBA" id="ARBA00006484"/>
    </source>
</evidence>
<dbReference type="PANTHER" id="PTHR43086">
    <property type="entry name" value="VERY-LONG-CHAIN 3-OXOOACYL-COA REDUCTASE"/>
    <property type="match status" value="1"/>
</dbReference>
<dbReference type="Gene3D" id="3.40.50.720">
    <property type="entry name" value="NAD(P)-binding Rossmann-like Domain"/>
    <property type="match status" value="1"/>
</dbReference>
<proteinExistence type="inferred from homology"/>
<dbReference type="Proteomes" id="UP001328733">
    <property type="component" value="Unassembled WGS sequence"/>
</dbReference>